<sequence length="98" mass="11262">MLQRFCADDIPAIGISDSLMPETDPQQRHFAGKLPDHIDANPGIFRYTRSWGKDDAVQIHRLHLIQRQGIIAHDQHIRIDFTDVLVEVIRKGIIIIDQ</sequence>
<proteinExistence type="predicted"/>
<gene>
    <name evidence="1" type="ORF">SDC9_167072</name>
</gene>
<organism evidence="1">
    <name type="scientific">bioreactor metagenome</name>
    <dbReference type="NCBI Taxonomy" id="1076179"/>
    <lineage>
        <taxon>unclassified sequences</taxon>
        <taxon>metagenomes</taxon>
        <taxon>ecological metagenomes</taxon>
    </lineage>
</organism>
<protein>
    <submittedName>
        <fullName evidence="1">Uncharacterized protein</fullName>
    </submittedName>
</protein>
<accession>A0A645G1E0</accession>
<evidence type="ECO:0000313" key="1">
    <source>
        <dbReference type="EMBL" id="MPN19700.1"/>
    </source>
</evidence>
<comment type="caution">
    <text evidence="1">The sequence shown here is derived from an EMBL/GenBank/DDBJ whole genome shotgun (WGS) entry which is preliminary data.</text>
</comment>
<name>A0A645G1E0_9ZZZZ</name>
<dbReference type="AlphaFoldDB" id="A0A645G1E0"/>
<dbReference type="EMBL" id="VSSQ01067306">
    <property type="protein sequence ID" value="MPN19700.1"/>
    <property type="molecule type" value="Genomic_DNA"/>
</dbReference>
<reference evidence="1" key="1">
    <citation type="submission" date="2019-08" db="EMBL/GenBank/DDBJ databases">
        <authorList>
            <person name="Kucharzyk K."/>
            <person name="Murdoch R.W."/>
            <person name="Higgins S."/>
            <person name="Loffler F."/>
        </authorList>
    </citation>
    <scope>NUCLEOTIDE SEQUENCE</scope>
</reference>